<dbReference type="EMBL" id="LQPR01000020">
    <property type="protein sequence ID" value="ORW73155.1"/>
    <property type="molecule type" value="Genomic_DNA"/>
</dbReference>
<proteinExistence type="predicted"/>
<dbReference type="PANTHER" id="PTHR21310:SF40">
    <property type="entry name" value="AMINOGLYCOSIDE PHOSPHOTRANSFERASE DOMAIN-CONTAINING PROTEIN-RELATED"/>
    <property type="match status" value="1"/>
</dbReference>
<evidence type="ECO:0000313" key="3">
    <source>
        <dbReference type="Proteomes" id="UP000193387"/>
    </source>
</evidence>
<comment type="caution">
    <text evidence="2">The sequence shown here is derived from an EMBL/GenBank/DDBJ whole genome shotgun (WGS) entry which is preliminary data.</text>
</comment>
<dbReference type="Gene3D" id="3.90.1200.10">
    <property type="match status" value="1"/>
</dbReference>
<feature type="domain" description="Aminoglycoside phosphotransferase" evidence="1">
    <location>
        <begin position="35"/>
        <end position="259"/>
    </location>
</feature>
<organism evidence="2 3">
    <name type="scientific">Mycobacterium saskatchewanense</name>
    <dbReference type="NCBI Taxonomy" id="220927"/>
    <lineage>
        <taxon>Bacteria</taxon>
        <taxon>Bacillati</taxon>
        <taxon>Actinomycetota</taxon>
        <taxon>Actinomycetes</taxon>
        <taxon>Mycobacteriales</taxon>
        <taxon>Mycobacteriaceae</taxon>
        <taxon>Mycobacterium</taxon>
        <taxon>Mycobacterium simiae complex</taxon>
    </lineage>
</organism>
<evidence type="ECO:0000313" key="2">
    <source>
        <dbReference type="EMBL" id="ORW73155.1"/>
    </source>
</evidence>
<dbReference type="AlphaFoldDB" id="A0AAJ3TW58"/>
<dbReference type="Proteomes" id="UP000193387">
    <property type="component" value="Unassembled WGS sequence"/>
</dbReference>
<dbReference type="InterPro" id="IPR041726">
    <property type="entry name" value="ACAD10_11_N"/>
</dbReference>
<dbReference type="InterPro" id="IPR002575">
    <property type="entry name" value="Aminoglycoside_PTrfase"/>
</dbReference>
<dbReference type="SUPFAM" id="SSF56112">
    <property type="entry name" value="Protein kinase-like (PK-like)"/>
    <property type="match status" value="1"/>
</dbReference>
<dbReference type="Pfam" id="PF01636">
    <property type="entry name" value="APH"/>
    <property type="match status" value="1"/>
</dbReference>
<dbReference type="Gene3D" id="3.30.200.20">
    <property type="entry name" value="Phosphorylase Kinase, domain 1"/>
    <property type="match status" value="1"/>
</dbReference>
<keyword evidence="3" id="KW-1185">Reference proteome</keyword>
<accession>A0AAJ3TW58</accession>
<dbReference type="InterPro" id="IPR051678">
    <property type="entry name" value="AGP_Transferase"/>
</dbReference>
<evidence type="ECO:0000259" key="1">
    <source>
        <dbReference type="Pfam" id="PF01636"/>
    </source>
</evidence>
<dbReference type="CDD" id="cd05154">
    <property type="entry name" value="ACAD10_11_N-like"/>
    <property type="match status" value="1"/>
</dbReference>
<protein>
    <submittedName>
        <fullName evidence="2">Aminoglycoside phosphotransferase</fullName>
    </submittedName>
</protein>
<sequence>MADRSSLVPDQMWRYPAGVVEWLTRYGQQVRAPIEITRVGVGQSNITTVIVDADGRQWVMREPPPGEAASAAHDIEREARILRSLAASGVPVPRVVGTGHGPVGVPFLVMEKVAGVALEMEGDARTLDLNSRRRLGLSVAATLARLHRLDPGILGIPVSTIPYVVRQLRRLTAAWERHGEGSKHAGEWRALRARLEVRAPAAPAPVIVHGDYRLSNLLVGNGVITAVLDWELCTIGDPLADLAWLLDDWRPPEEPAIVMPSPTRAGGFPDRDEMVGVYRELTGFNLDALDYYRAFSQWRAASLLQGVLVRRRRGAMGTHAAVGCDELDHSIGVLLASAGACLA</sequence>
<name>A0AAJ3TW58_9MYCO</name>
<gene>
    <name evidence="2" type="ORF">AWC23_07755</name>
</gene>
<dbReference type="InterPro" id="IPR011009">
    <property type="entry name" value="Kinase-like_dom_sf"/>
</dbReference>
<dbReference type="PANTHER" id="PTHR21310">
    <property type="entry name" value="AMINOGLYCOSIDE PHOSPHOTRANSFERASE-RELATED-RELATED"/>
    <property type="match status" value="1"/>
</dbReference>
<reference evidence="2 3" key="1">
    <citation type="submission" date="2016-01" db="EMBL/GenBank/DDBJ databases">
        <title>The new phylogeny of the genus Mycobacterium.</title>
        <authorList>
            <person name="Tarcisio F."/>
            <person name="Conor M."/>
            <person name="Antonella G."/>
            <person name="Elisabetta G."/>
            <person name="Giulia F.S."/>
            <person name="Sara T."/>
            <person name="Anna F."/>
            <person name="Clotilde B."/>
            <person name="Roberto B."/>
            <person name="Veronica D.S."/>
            <person name="Fabio R."/>
            <person name="Monica P."/>
            <person name="Olivier J."/>
            <person name="Enrico T."/>
            <person name="Nicola S."/>
        </authorList>
    </citation>
    <scope>NUCLEOTIDE SEQUENCE [LARGE SCALE GENOMIC DNA]</scope>
    <source>
        <strain evidence="2 3">DSM 44616</strain>
    </source>
</reference>